<evidence type="ECO:0000256" key="1">
    <source>
        <dbReference type="SAM" id="Phobius"/>
    </source>
</evidence>
<dbReference type="GO" id="GO:0009279">
    <property type="term" value="C:cell outer membrane"/>
    <property type="evidence" value="ECO:0007669"/>
    <property type="project" value="TreeGrafter"/>
</dbReference>
<dbReference type="KEGG" id="pbas:SMSP2_00630"/>
<evidence type="ECO:0000313" key="2">
    <source>
        <dbReference type="EMBL" id="AQQ70286.1"/>
    </source>
</evidence>
<keyword evidence="3" id="KW-1185">Reference proteome</keyword>
<protein>
    <recommendedName>
        <fullName evidence="4">Organic solvent tolerance protein OstA</fullName>
    </recommendedName>
</protein>
<dbReference type="EMBL" id="CP019646">
    <property type="protein sequence ID" value="AQQ70286.1"/>
    <property type="molecule type" value="Genomic_DNA"/>
</dbReference>
<gene>
    <name evidence="2" type="ORF">SMSP2_00630</name>
</gene>
<sequence length="993" mass="112952">MRTERFYIALLLVILSAVSWIFGGGGIISGQNLHLSGNKLSQVSPGEGKHILLFEEGLNLSIGANEFYSDSGLVWIDTVQQVWAGRSEIEYEVRIYLEGNVKINKGPNAGATSFTEQTIATGQAMMSGFRVSGNVFINTEEKTSSDPRSTDIYSRASQYIKPEDLTRWISESARVPENVGVDEAVETGGGRSGIFSWFVPDLTDKRTPKSKSSVIGTPVAEEFDYPINISSFWDEQLEIEKTTTPSGDNAATIIGRFYLWKKLDDRGNMIEFQADYAVVFYEGQSGSDQQEGEMEDMFAAANVNAIYVGGNVTMAQGDYVIRADELYYNFNSKEALAINSEMRRYDPGLGIPIYMRAEEIAQVTDGIFSAKNVTLTSDEFYLPQLSANASSVVVSDYETIDEKSRRLESRYVAELKDVTVKHGNWSIFKWPSLTSGLERPELPVRKLSVANNSHFGTGLESSWYLSRLLGFAQKPGVSSDLLLDYYSKRGFGAGTDIEFEDSDSFGELKSYIIKDWGQDRLGRIDSRRNLAPESDYRGRFTYRYRKYLDYDWQLSTELSYLSDRNFLESYERNEFYEDKDQETLIHLKRSWDNQAFSILGKWRLNDFTNETEELPSFRHNLVGQDLWNGRLTWYSESYGGHLRSLMDNSSGAADEPFFTHAHTRQEIDMPLLIDKFKIVPYIAGSYVYDDGMQYNTDISGNAVDPENNMLLGEYGLRASTMFSKTDPGVKSQRWDINGIRHIIRPHAELTGYQESDDAIEMRDMYNIGIEQIWQTKRGNPESPTLVNWMNLDLNLTWFSDDDENGGPARYAFASGSSTLFDRRYGPYYGHRNNSLNGKYNWHVTDTLAFLSDFNYGLESGKLEQLNVGISRYIWPDMNIYLGNRYLNDTIFTNALGEYYEKGSNNAEFAITYRINERYTVSFAQEYNFDFGRNTTSQVALIRKYHRIYYGLIFATDASLDTSSIVLSIWPEGVEDVVIGSRRYVGVSNPAMYE</sequence>
<evidence type="ECO:0000313" key="3">
    <source>
        <dbReference type="Proteomes" id="UP000188181"/>
    </source>
</evidence>
<keyword evidence="1" id="KW-1133">Transmembrane helix</keyword>
<reference evidence="3" key="1">
    <citation type="submission" date="2017-02" db="EMBL/GenBank/DDBJ databases">
        <title>Comparative genomics and description of representatives of a novel lineage of planctomycetes thriving in anoxic sediments.</title>
        <authorList>
            <person name="Spring S."/>
            <person name="Bunk B."/>
            <person name="Sproer C."/>
        </authorList>
    </citation>
    <scope>NUCLEOTIDE SEQUENCE [LARGE SCALE GENOMIC DNA]</scope>
    <source>
        <strain evidence="3">SM-Chi-D1</strain>
    </source>
</reference>
<dbReference type="RefSeq" id="WP_146682562.1">
    <property type="nucleotide sequence ID" value="NZ_CP019646.1"/>
</dbReference>
<name>A0A1Q2MC54_9BACT</name>
<dbReference type="InterPro" id="IPR050218">
    <property type="entry name" value="LptD"/>
</dbReference>
<dbReference type="OrthoDB" id="251461at2"/>
<proteinExistence type="predicted"/>
<evidence type="ECO:0008006" key="4">
    <source>
        <dbReference type="Google" id="ProtNLM"/>
    </source>
</evidence>
<accession>A0A1Q2MC54</accession>
<organism evidence="2 3">
    <name type="scientific">Limihaloglobus sulfuriphilus</name>
    <dbReference type="NCBI Taxonomy" id="1851148"/>
    <lineage>
        <taxon>Bacteria</taxon>
        <taxon>Pseudomonadati</taxon>
        <taxon>Planctomycetota</taxon>
        <taxon>Phycisphaerae</taxon>
        <taxon>Sedimentisphaerales</taxon>
        <taxon>Sedimentisphaeraceae</taxon>
        <taxon>Limihaloglobus</taxon>
    </lineage>
</organism>
<keyword evidence="1" id="KW-0472">Membrane</keyword>
<dbReference type="PANTHER" id="PTHR30189">
    <property type="entry name" value="LPS-ASSEMBLY PROTEIN"/>
    <property type="match status" value="1"/>
</dbReference>
<keyword evidence="1" id="KW-0812">Transmembrane</keyword>
<dbReference type="Proteomes" id="UP000188181">
    <property type="component" value="Chromosome"/>
</dbReference>
<dbReference type="AlphaFoldDB" id="A0A1Q2MC54"/>
<dbReference type="PANTHER" id="PTHR30189:SF1">
    <property type="entry name" value="LPS-ASSEMBLY PROTEIN LPTD"/>
    <property type="match status" value="1"/>
</dbReference>
<dbReference type="GO" id="GO:1990351">
    <property type="term" value="C:transporter complex"/>
    <property type="evidence" value="ECO:0007669"/>
    <property type="project" value="TreeGrafter"/>
</dbReference>
<feature type="transmembrane region" description="Helical" evidence="1">
    <location>
        <begin position="7"/>
        <end position="28"/>
    </location>
</feature>
<dbReference type="STRING" id="1851148.SMSP2_00630"/>